<accession>H1S9K1</accession>
<protein>
    <submittedName>
        <fullName evidence="9">ABC transporter</fullName>
    </submittedName>
</protein>
<gene>
    <name evidence="9" type="ORF">OR16_23668</name>
</gene>
<dbReference type="Gene3D" id="3.40.50.300">
    <property type="entry name" value="P-loop containing nucleotide triphosphate hydrolases"/>
    <property type="match status" value="2"/>
</dbReference>
<name>H1S9K1_9BURK</name>
<evidence type="ECO:0000313" key="9">
    <source>
        <dbReference type="EMBL" id="EHP40777.1"/>
    </source>
</evidence>
<evidence type="ECO:0000256" key="2">
    <source>
        <dbReference type="ARBA" id="ARBA00022448"/>
    </source>
</evidence>
<comment type="caution">
    <text evidence="9">The sequence shown here is derived from an EMBL/GenBank/DDBJ whole genome shotgun (WGS) entry which is preliminary data.</text>
</comment>
<sequence length="342" mass="36019">MLLLDEPAAGLSREDKARLGALLRKIAGSGIAVGLVEHDMSLVMNVSDGIVVIDAGQHLAAGTPAAIRSDPQVRRAYLGEAAVLSGQDAAQAMRPRKVPSDALREVLGVNALNAGYGAAPVLHDVALQVREGEVVALLGANGAGKSTLMRALSGLHRPLQGGITFDGVDLARLDAERIAAMGVVLVPEGRQVFPELSVLDNLRLGAFASGPLSHMEMIKRVESMLTRFPRLRERQHQRAGLLSGGEQQMLAIGRALMSNPRVLLLDEPSLGLAPKVIAELFASLEQLREASISILLVDQMAALALALADRGYVMEEGRVVASGPADELARDPALAQAYLGGQ</sequence>
<keyword evidence="4" id="KW-0472">Membrane</keyword>
<dbReference type="GO" id="GO:0015658">
    <property type="term" value="F:branched-chain amino acid transmembrane transporter activity"/>
    <property type="evidence" value="ECO:0007669"/>
    <property type="project" value="TreeGrafter"/>
</dbReference>
<keyword evidence="7" id="KW-0029">Amino-acid transport</keyword>
<evidence type="ECO:0000313" key="10">
    <source>
        <dbReference type="Proteomes" id="UP000005808"/>
    </source>
</evidence>
<dbReference type="InterPro" id="IPR003439">
    <property type="entry name" value="ABC_transporter-like_ATP-bd"/>
</dbReference>
<comment type="similarity">
    <text evidence="1">Belongs to the ABC transporter superfamily.</text>
</comment>
<reference evidence="9 10" key="1">
    <citation type="journal article" date="2012" name="J. Bacteriol.">
        <title>De Novo Genome Project of Cupriavidus basilensis OR16.</title>
        <authorList>
            <person name="Cserhati M."/>
            <person name="Kriszt B."/>
            <person name="Szoboszlay S."/>
            <person name="Toth A."/>
            <person name="Szabo I."/>
            <person name="Tancsics A."/>
            <person name="Nagy I."/>
            <person name="Horvath B."/>
            <person name="Nagy I."/>
            <person name="Kukolya J."/>
        </authorList>
    </citation>
    <scope>NUCLEOTIDE SEQUENCE [LARGE SCALE GENOMIC DNA]</scope>
    <source>
        <strain evidence="9 10">OR16</strain>
    </source>
</reference>
<keyword evidence="2" id="KW-0813">Transport</keyword>
<evidence type="ECO:0000256" key="1">
    <source>
        <dbReference type="ARBA" id="ARBA00005417"/>
    </source>
</evidence>
<keyword evidence="5" id="KW-0547">Nucleotide-binding</keyword>
<keyword evidence="3" id="KW-1003">Cell membrane</keyword>
<feature type="domain" description="ABC transporter" evidence="8">
    <location>
        <begin position="106"/>
        <end position="341"/>
    </location>
</feature>
<keyword evidence="4" id="KW-0997">Cell inner membrane</keyword>
<dbReference type="GO" id="GO:0015807">
    <property type="term" value="P:L-amino acid transport"/>
    <property type="evidence" value="ECO:0007669"/>
    <property type="project" value="TreeGrafter"/>
</dbReference>
<organism evidence="9 10">
    <name type="scientific">Cupriavidus basilensis OR16</name>
    <dbReference type="NCBI Taxonomy" id="1127483"/>
    <lineage>
        <taxon>Bacteria</taxon>
        <taxon>Pseudomonadati</taxon>
        <taxon>Pseudomonadota</taxon>
        <taxon>Betaproteobacteria</taxon>
        <taxon>Burkholderiales</taxon>
        <taxon>Burkholderiaceae</taxon>
        <taxon>Cupriavidus</taxon>
    </lineage>
</organism>
<dbReference type="PANTHER" id="PTHR43820:SF4">
    <property type="entry name" value="HIGH-AFFINITY BRANCHED-CHAIN AMINO ACID TRANSPORT ATP-BINDING PROTEIN LIVF"/>
    <property type="match status" value="1"/>
</dbReference>
<dbReference type="Pfam" id="PF12399">
    <property type="entry name" value="BCA_ABC_TP_C"/>
    <property type="match status" value="1"/>
</dbReference>
<dbReference type="InterPro" id="IPR027417">
    <property type="entry name" value="P-loop_NTPase"/>
</dbReference>
<evidence type="ECO:0000259" key="8">
    <source>
        <dbReference type="PROSITE" id="PS50893"/>
    </source>
</evidence>
<dbReference type="PANTHER" id="PTHR43820">
    <property type="entry name" value="HIGH-AFFINITY BRANCHED-CHAIN AMINO ACID TRANSPORT ATP-BINDING PROTEIN LIVF"/>
    <property type="match status" value="1"/>
</dbReference>
<dbReference type="EMBL" id="AHJE01000058">
    <property type="protein sequence ID" value="EHP40777.1"/>
    <property type="molecule type" value="Genomic_DNA"/>
</dbReference>
<keyword evidence="6" id="KW-0067">ATP-binding</keyword>
<dbReference type="SMART" id="SM00382">
    <property type="entry name" value="AAA"/>
    <property type="match status" value="1"/>
</dbReference>
<dbReference type="AlphaFoldDB" id="H1S9K1"/>
<dbReference type="InterPro" id="IPR032823">
    <property type="entry name" value="BCA_ABC_TP_C"/>
</dbReference>
<evidence type="ECO:0000256" key="5">
    <source>
        <dbReference type="ARBA" id="ARBA00022741"/>
    </source>
</evidence>
<dbReference type="PATRIC" id="fig|1127483.3.peg.4729"/>
<dbReference type="GO" id="GO:0005524">
    <property type="term" value="F:ATP binding"/>
    <property type="evidence" value="ECO:0007669"/>
    <property type="project" value="UniProtKB-KW"/>
</dbReference>
<dbReference type="GO" id="GO:0016887">
    <property type="term" value="F:ATP hydrolysis activity"/>
    <property type="evidence" value="ECO:0007669"/>
    <property type="project" value="InterPro"/>
</dbReference>
<dbReference type="InterPro" id="IPR003593">
    <property type="entry name" value="AAA+_ATPase"/>
</dbReference>
<dbReference type="SUPFAM" id="SSF52540">
    <property type="entry name" value="P-loop containing nucleoside triphosphate hydrolases"/>
    <property type="match status" value="2"/>
</dbReference>
<dbReference type="PROSITE" id="PS00211">
    <property type="entry name" value="ABC_TRANSPORTER_1"/>
    <property type="match status" value="1"/>
</dbReference>
<dbReference type="CDD" id="cd03224">
    <property type="entry name" value="ABC_TM1139_LivF_branched"/>
    <property type="match status" value="1"/>
</dbReference>
<evidence type="ECO:0000256" key="7">
    <source>
        <dbReference type="ARBA" id="ARBA00022970"/>
    </source>
</evidence>
<evidence type="ECO:0000256" key="4">
    <source>
        <dbReference type="ARBA" id="ARBA00022519"/>
    </source>
</evidence>
<evidence type="ECO:0000256" key="6">
    <source>
        <dbReference type="ARBA" id="ARBA00022840"/>
    </source>
</evidence>
<proteinExistence type="inferred from homology"/>
<dbReference type="InterPro" id="IPR017871">
    <property type="entry name" value="ABC_transporter-like_CS"/>
</dbReference>
<evidence type="ECO:0000256" key="3">
    <source>
        <dbReference type="ARBA" id="ARBA00022475"/>
    </source>
</evidence>
<dbReference type="InterPro" id="IPR052156">
    <property type="entry name" value="BCAA_Transport_ATP-bd_LivF"/>
</dbReference>
<dbReference type="Proteomes" id="UP000005808">
    <property type="component" value="Unassembled WGS sequence"/>
</dbReference>
<dbReference type="Pfam" id="PF00005">
    <property type="entry name" value="ABC_tran"/>
    <property type="match status" value="1"/>
</dbReference>
<dbReference type="PROSITE" id="PS50893">
    <property type="entry name" value="ABC_TRANSPORTER_2"/>
    <property type="match status" value="1"/>
</dbReference>